<dbReference type="HOGENOM" id="CLU_3242766_0_0_1"/>
<dbReference type="Proteomes" id="UP000015104">
    <property type="component" value="Unassembled WGS sequence"/>
</dbReference>
<reference evidence="3" key="1">
    <citation type="submission" date="2011-08" db="EMBL/GenBank/DDBJ databases">
        <authorList>
            <person name="Rombauts S."/>
        </authorList>
    </citation>
    <scope>NUCLEOTIDE SEQUENCE</scope>
    <source>
        <strain evidence="3">London</strain>
    </source>
</reference>
<dbReference type="EMBL" id="CAEY01001877">
    <property type="status" value="NOT_ANNOTATED_CDS"/>
    <property type="molecule type" value="Genomic_DNA"/>
</dbReference>
<keyword evidence="3" id="KW-1185">Reference proteome</keyword>
<feature type="domain" description="Cytochrome c oxidase assembly factor 3 mitochondrial coiled-coil" evidence="1">
    <location>
        <begin position="3"/>
        <end position="40"/>
    </location>
</feature>
<protein>
    <recommendedName>
        <fullName evidence="1">Cytochrome c oxidase assembly factor 3 mitochondrial coiled-coil domain-containing protein</fullName>
    </recommendedName>
</protein>
<evidence type="ECO:0000313" key="2">
    <source>
        <dbReference type="EnsemblMetazoa" id="tetur07g01600.1"/>
    </source>
</evidence>
<evidence type="ECO:0000259" key="1">
    <source>
        <dbReference type="Pfam" id="PF09813"/>
    </source>
</evidence>
<dbReference type="EnsemblMetazoa" id="tetur07g01600.1">
    <property type="protein sequence ID" value="tetur07g01600.1"/>
    <property type="gene ID" value="tetur07g01600"/>
</dbReference>
<reference evidence="2" key="2">
    <citation type="submission" date="2015-06" db="UniProtKB">
        <authorList>
            <consortium name="EnsemblMetazoa"/>
        </authorList>
    </citation>
    <scope>IDENTIFICATION</scope>
</reference>
<accession>T1K8J9</accession>
<sequence length="43" mass="4870">MMQRKRARIAGAVLSLITVGIYGYTIHAIKQEKLFDDDDDTKS</sequence>
<dbReference type="Pfam" id="PF09813">
    <property type="entry name" value="Coa3_cc"/>
    <property type="match status" value="1"/>
</dbReference>
<evidence type="ECO:0000313" key="3">
    <source>
        <dbReference type="Proteomes" id="UP000015104"/>
    </source>
</evidence>
<proteinExistence type="predicted"/>
<dbReference type="AlphaFoldDB" id="T1K8J9"/>
<organism evidence="2 3">
    <name type="scientific">Tetranychus urticae</name>
    <name type="common">Two-spotted spider mite</name>
    <dbReference type="NCBI Taxonomy" id="32264"/>
    <lineage>
        <taxon>Eukaryota</taxon>
        <taxon>Metazoa</taxon>
        <taxon>Ecdysozoa</taxon>
        <taxon>Arthropoda</taxon>
        <taxon>Chelicerata</taxon>
        <taxon>Arachnida</taxon>
        <taxon>Acari</taxon>
        <taxon>Acariformes</taxon>
        <taxon>Trombidiformes</taxon>
        <taxon>Prostigmata</taxon>
        <taxon>Eleutherengona</taxon>
        <taxon>Raphignathae</taxon>
        <taxon>Tetranychoidea</taxon>
        <taxon>Tetranychidae</taxon>
        <taxon>Tetranychus</taxon>
    </lineage>
</organism>
<dbReference type="InterPro" id="IPR018628">
    <property type="entry name" value="Coa3_CC"/>
</dbReference>
<name>T1K8J9_TETUR</name>